<sequence>MDASKTRRRSDELDESILVGAELSKEHGFPVVRKTLSIPDIVVPFDKARANKHGTEWVHFFVEDPVFRPMLKDPLKYLDMFRGRSGIYSPDCSVVVGHPTYRIINAIGRSREVAALASRVGFDVIPTVRWGLKDTWSVCLEALEPEGTIAVGTIGCTKNPELRAIFKAGLPEVLRRLAPSTIVVHGPLREDVFEPVLEAGISTVHFPSETHLAKEAKAHGSQKL</sequence>
<protein>
    <submittedName>
        <fullName evidence="1">DUF4417 domain-containing protein</fullName>
    </submittedName>
</protein>
<dbReference type="InterPro" id="IPR025530">
    <property type="entry name" value="DUF4417"/>
</dbReference>
<name>A0A7C9NBT0_9BACT</name>
<evidence type="ECO:0000313" key="1">
    <source>
        <dbReference type="EMBL" id="NBI35123.1"/>
    </source>
</evidence>
<dbReference type="AlphaFoldDB" id="A0A7C9NBT0"/>
<dbReference type="Pfam" id="PF14386">
    <property type="entry name" value="DUF4417"/>
    <property type="match status" value="1"/>
</dbReference>
<reference evidence="1" key="1">
    <citation type="submission" date="2018-08" db="EMBL/GenBank/DDBJ databases">
        <title>Murine metabolic-syndrome-specific gut microbial biobank.</title>
        <authorList>
            <person name="Liu C."/>
        </authorList>
    </citation>
    <scope>NUCLEOTIDE SEQUENCE [LARGE SCALE GENOMIC DNA]</scope>
    <source>
        <strain evidence="1">Z82</strain>
    </source>
</reference>
<gene>
    <name evidence="1" type="ORF">D1639_08805</name>
</gene>
<organism evidence="1">
    <name type="scientific">Muribaculaceae bacterium Z82</name>
    <dbReference type="NCBI Taxonomy" id="2304548"/>
    <lineage>
        <taxon>Bacteria</taxon>
        <taxon>Pseudomonadati</taxon>
        <taxon>Bacteroidota</taxon>
        <taxon>Bacteroidia</taxon>
        <taxon>Bacteroidales</taxon>
        <taxon>Muribaculaceae</taxon>
    </lineage>
</organism>
<proteinExistence type="predicted"/>
<comment type="caution">
    <text evidence="1">The sequence shown here is derived from an EMBL/GenBank/DDBJ whole genome shotgun (WGS) entry which is preliminary data.</text>
</comment>
<dbReference type="EMBL" id="QWKH01000076">
    <property type="protein sequence ID" value="NBI35123.1"/>
    <property type="molecule type" value="Genomic_DNA"/>
</dbReference>
<accession>A0A7C9NBT0</accession>